<dbReference type="GO" id="GO:0005829">
    <property type="term" value="C:cytosol"/>
    <property type="evidence" value="ECO:0007669"/>
    <property type="project" value="InterPro"/>
</dbReference>
<feature type="active site" evidence="6">
    <location>
        <position position="186"/>
    </location>
</feature>
<evidence type="ECO:0000256" key="5">
    <source>
        <dbReference type="ARBA" id="ARBA00022807"/>
    </source>
</evidence>
<dbReference type="GO" id="GO:0016920">
    <property type="term" value="F:pyroglutamyl-peptidase activity"/>
    <property type="evidence" value="ECO:0007669"/>
    <property type="project" value="UniProtKB-EC"/>
</dbReference>
<keyword evidence="2" id="KW-0963">Cytoplasm</keyword>
<evidence type="ECO:0000256" key="1">
    <source>
        <dbReference type="ARBA" id="ARBA00006641"/>
    </source>
</evidence>
<keyword evidence="4" id="KW-0378">Hydrolase</keyword>
<dbReference type="Gramene" id="Mp2g09040.1">
    <property type="protein sequence ID" value="Mp2g09040.1.cds1"/>
    <property type="gene ID" value="Mp2g09040"/>
</dbReference>
<dbReference type="EC" id="3.4.19.3" evidence="6"/>
<keyword evidence="5" id="KW-0788">Thiol protease</keyword>
<dbReference type="AlphaFoldDB" id="A0A2R6XH38"/>
<comment type="catalytic activity">
    <reaction evidence="6">
        <text>Release of an N-terminal pyroglutamyl group from a polypeptide, the second amino acid generally not being Pro.</text>
        <dbReference type="EC" id="3.4.19.3"/>
    </reaction>
</comment>
<dbReference type="InterPro" id="IPR016125">
    <property type="entry name" value="Peptidase_C15-like"/>
</dbReference>
<dbReference type="OrthoDB" id="407146at2759"/>
<evidence type="ECO:0000256" key="2">
    <source>
        <dbReference type="ARBA" id="ARBA00022490"/>
    </source>
</evidence>
<dbReference type="Pfam" id="PF01470">
    <property type="entry name" value="Peptidase_C15"/>
    <property type="match status" value="1"/>
</dbReference>
<keyword evidence="3" id="KW-0645">Protease</keyword>
<evidence type="ECO:0000313" key="8">
    <source>
        <dbReference type="Proteomes" id="UP000244005"/>
    </source>
</evidence>
<keyword evidence="8" id="KW-1185">Reference proteome</keyword>
<evidence type="ECO:0000256" key="6">
    <source>
        <dbReference type="PROSITE-ProRule" id="PRU10077"/>
    </source>
</evidence>
<dbReference type="InterPro" id="IPR000816">
    <property type="entry name" value="Peptidase_C15"/>
</dbReference>
<dbReference type="InterPro" id="IPR033694">
    <property type="entry name" value="PGPEP1_Cys_AS"/>
</dbReference>
<dbReference type="EMBL" id="KZ772687">
    <property type="protein sequence ID" value="PTQ45408.1"/>
    <property type="molecule type" value="Genomic_DNA"/>
</dbReference>
<dbReference type="PROSITE" id="PS01334">
    <property type="entry name" value="PYRASE_CYS"/>
    <property type="match status" value="1"/>
</dbReference>
<organism evidence="7 8">
    <name type="scientific">Marchantia polymorpha</name>
    <name type="common">Common liverwort</name>
    <name type="synonym">Marchantia aquatica</name>
    <dbReference type="NCBI Taxonomy" id="3197"/>
    <lineage>
        <taxon>Eukaryota</taxon>
        <taxon>Viridiplantae</taxon>
        <taxon>Streptophyta</taxon>
        <taxon>Embryophyta</taxon>
        <taxon>Marchantiophyta</taxon>
        <taxon>Marchantiopsida</taxon>
        <taxon>Marchantiidae</taxon>
        <taxon>Marchantiales</taxon>
        <taxon>Marchantiaceae</taxon>
        <taxon>Marchantia</taxon>
    </lineage>
</organism>
<proteinExistence type="inferred from homology"/>
<name>A0A2R6XH38_MARPO</name>
<dbReference type="InterPro" id="IPR036440">
    <property type="entry name" value="Peptidase_C15-like_sf"/>
</dbReference>
<accession>A0A2R6XH38</accession>
<dbReference type="FunFam" id="3.40.630.20:FF:000003">
    <property type="entry name" value="Pyrrolidone-carboxylate peptidase isoform A"/>
    <property type="match status" value="1"/>
</dbReference>
<evidence type="ECO:0000256" key="4">
    <source>
        <dbReference type="ARBA" id="ARBA00022801"/>
    </source>
</evidence>
<protein>
    <recommendedName>
        <fullName evidence="6">Pyroglutamyl-peptidase I</fullName>
        <ecNumber evidence="6">3.4.19.3</ecNumber>
    </recommendedName>
</protein>
<gene>
    <name evidence="7" type="ORF">MARPO_0015s0188</name>
</gene>
<reference evidence="8" key="1">
    <citation type="journal article" date="2017" name="Cell">
        <title>Insights into land plant evolution garnered from the Marchantia polymorpha genome.</title>
        <authorList>
            <person name="Bowman J.L."/>
            <person name="Kohchi T."/>
            <person name="Yamato K.T."/>
            <person name="Jenkins J."/>
            <person name="Shu S."/>
            <person name="Ishizaki K."/>
            <person name="Yamaoka S."/>
            <person name="Nishihama R."/>
            <person name="Nakamura Y."/>
            <person name="Berger F."/>
            <person name="Adam C."/>
            <person name="Aki S.S."/>
            <person name="Althoff F."/>
            <person name="Araki T."/>
            <person name="Arteaga-Vazquez M.A."/>
            <person name="Balasubrmanian S."/>
            <person name="Barry K."/>
            <person name="Bauer D."/>
            <person name="Boehm C.R."/>
            <person name="Briginshaw L."/>
            <person name="Caballero-Perez J."/>
            <person name="Catarino B."/>
            <person name="Chen F."/>
            <person name="Chiyoda S."/>
            <person name="Chovatia M."/>
            <person name="Davies K.M."/>
            <person name="Delmans M."/>
            <person name="Demura T."/>
            <person name="Dierschke T."/>
            <person name="Dolan L."/>
            <person name="Dorantes-Acosta A.E."/>
            <person name="Eklund D.M."/>
            <person name="Florent S.N."/>
            <person name="Flores-Sandoval E."/>
            <person name="Fujiyama A."/>
            <person name="Fukuzawa H."/>
            <person name="Galik B."/>
            <person name="Grimanelli D."/>
            <person name="Grimwood J."/>
            <person name="Grossniklaus U."/>
            <person name="Hamada T."/>
            <person name="Haseloff J."/>
            <person name="Hetherington A.J."/>
            <person name="Higo A."/>
            <person name="Hirakawa Y."/>
            <person name="Hundley H.N."/>
            <person name="Ikeda Y."/>
            <person name="Inoue K."/>
            <person name="Inoue S.I."/>
            <person name="Ishida S."/>
            <person name="Jia Q."/>
            <person name="Kakita M."/>
            <person name="Kanazawa T."/>
            <person name="Kawai Y."/>
            <person name="Kawashima T."/>
            <person name="Kennedy M."/>
            <person name="Kinose K."/>
            <person name="Kinoshita T."/>
            <person name="Kohara Y."/>
            <person name="Koide E."/>
            <person name="Komatsu K."/>
            <person name="Kopischke S."/>
            <person name="Kubo M."/>
            <person name="Kyozuka J."/>
            <person name="Lagercrantz U."/>
            <person name="Lin S.S."/>
            <person name="Lindquist E."/>
            <person name="Lipzen A.M."/>
            <person name="Lu C.W."/>
            <person name="De Luna E."/>
            <person name="Martienssen R.A."/>
            <person name="Minamino N."/>
            <person name="Mizutani M."/>
            <person name="Mizutani M."/>
            <person name="Mochizuki N."/>
            <person name="Monte I."/>
            <person name="Mosher R."/>
            <person name="Nagasaki H."/>
            <person name="Nakagami H."/>
            <person name="Naramoto S."/>
            <person name="Nishitani K."/>
            <person name="Ohtani M."/>
            <person name="Okamoto T."/>
            <person name="Okumura M."/>
            <person name="Phillips J."/>
            <person name="Pollak B."/>
            <person name="Reinders A."/>
            <person name="Rovekamp M."/>
            <person name="Sano R."/>
            <person name="Sawa S."/>
            <person name="Schmid M.W."/>
            <person name="Shirakawa M."/>
            <person name="Solano R."/>
            <person name="Spunde A."/>
            <person name="Suetsugu N."/>
            <person name="Sugano S."/>
            <person name="Sugiyama A."/>
            <person name="Sun R."/>
            <person name="Suzuki Y."/>
            <person name="Takenaka M."/>
            <person name="Takezawa D."/>
            <person name="Tomogane H."/>
            <person name="Tsuzuki M."/>
            <person name="Ueda T."/>
            <person name="Umeda M."/>
            <person name="Ward J.M."/>
            <person name="Watanabe Y."/>
            <person name="Yazaki K."/>
            <person name="Yokoyama R."/>
            <person name="Yoshitake Y."/>
            <person name="Yotsui I."/>
            <person name="Zachgo S."/>
            <person name="Schmutz J."/>
        </authorList>
    </citation>
    <scope>NUCLEOTIDE SEQUENCE [LARGE SCALE GENOMIC DNA]</scope>
    <source>
        <strain evidence="8">Tak-1</strain>
    </source>
</reference>
<dbReference type="OMA" id="PGRFVCN"/>
<comment type="similarity">
    <text evidence="1">Belongs to the peptidase C15 family.</text>
</comment>
<dbReference type="PANTHER" id="PTHR23402">
    <property type="entry name" value="PROTEASE FAMILY C15 PYROGLUTAMYL-PEPTIDASE I-RELATED"/>
    <property type="match status" value="1"/>
</dbReference>
<dbReference type="GO" id="GO:0006508">
    <property type="term" value="P:proteolysis"/>
    <property type="evidence" value="ECO:0007669"/>
    <property type="project" value="UniProtKB-KW"/>
</dbReference>
<evidence type="ECO:0000313" key="7">
    <source>
        <dbReference type="EMBL" id="PTQ45408.1"/>
    </source>
</evidence>
<dbReference type="SUPFAM" id="SSF53182">
    <property type="entry name" value="Pyrrolidone carboxyl peptidase (pyroglutamate aminopeptidase)"/>
    <property type="match status" value="1"/>
</dbReference>
<dbReference type="PANTHER" id="PTHR23402:SF1">
    <property type="entry name" value="PYROGLUTAMYL-PEPTIDASE I"/>
    <property type="match status" value="1"/>
</dbReference>
<dbReference type="Gene3D" id="3.40.630.20">
    <property type="entry name" value="Peptidase C15, pyroglutamyl peptidase I-like"/>
    <property type="match status" value="1"/>
</dbReference>
<dbReference type="PIRSF" id="PIRSF015592">
    <property type="entry name" value="Prld-crbxl_pptds"/>
    <property type="match status" value="1"/>
</dbReference>
<evidence type="ECO:0000256" key="3">
    <source>
        <dbReference type="ARBA" id="ARBA00022670"/>
    </source>
</evidence>
<dbReference type="Proteomes" id="UP000244005">
    <property type="component" value="Unassembled WGS sequence"/>
</dbReference>
<sequence length="237" mass="24920">MGSEARAPPAMRFNLTGFGKFHNVPENPSETIVRKAREVLGDRPLPFGATIAGCTVLDTAGAGGLEALRAILDAALVAGAASPKEGAEGAKGADGAEGAEAVVVWVHLGVNGGATRFAIEQRAVNEATFRCADEMGWEPEEEPVVAADGAISRVRETAFAAGKITEAMQKQGFDVALSTDAGRFVCNYVYYQSLRHAATHGTRSLFVHVPPFSVIPLDKQLEFVGALLRFLASYGAC</sequence>